<gene>
    <name evidence="1" type="ORF">NC653_016706</name>
</gene>
<accession>A0AAD6QNK2</accession>
<evidence type="ECO:0000313" key="2">
    <source>
        <dbReference type="Proteomes" id="UP001164929"/>
    </source>
</evidence>
<dbReference type="AlphaFoldDB" id="A0AAD6QNK2"/>
<evidence type="ECO:0000313" key="1">
    <source>
        <dbReference type="EMBL" id="KAJ6993652.1"/>
    </source>
</evidence>
<dbReference type="EMBL" id="JAQIZT010000006">
    <property type="protein sequence ID" value="KAJ6993652.1"/>
    <property type="molecule type" value="Genomic_DNA"/>
</dbReference>
<proteinExistence type="predicted"/>
<reference evidence="1" key="1">
    <citation type="journal article" date="2023" name="Mol. Ecol. Resour.">
        <title>Chromosome-level genome assembly of a triploid poplar Populus alba 'Berolinensis'.</title>
        <authorList>
            <person name="Chen S."/>
            <person name="Yu Y."/>
            <person name="Wang X."/>
            <person name="Wang S."/>
            <person name="Zhang T."/>
            <person name="Zhou Y."/>
            <person name="He R."/>
            <person name="Meng N."/>
            <person name="Wang Y."/>
            <person name="Liu W."/>
            <person name="Liu Z."/>
            <person name="Liu J."/>
            <person name="Guo Q."/>
            <person name="Huang H."/>
            <person name="Sederoff R.R."/>
            <person name="Wang G."/>
            <person name="Qu G."/>
            <person name="Chen S."/>
        </authorList>
    </citation>
    <scope>NUCLEOTIDE SEQUENCE</scope>
    <source>
        <strain evidence="1">SC-2020</strain>
    </source>
</reference>
<sequence>MLPCLMETHSFKGLSTRRCPNFASTVKC</sequence>
<comment type="caution">
    <text evidence="1">The sequence shown here is derived from an EMBL/GenBank/DDBJ whole genome shotgun (WGS) entry which is preliminary data.</text>
</comment>
<dbReference type="Proteomes" id="UP001164929">
    <property type="component" value="Chromosome 6"/>
</dbReference>
<keyword evidence="2" id="KW-1185">Reference proteome</keyword>
<name>A0AAD6QNK2_9ROSI</name>
<organism evidence="1 2">
    <name type="scientific">Populus alba x Populus x berolinensis</name>
    <dbReference type="NCBI Taxonomy" id="444605"/>
    <lineage>
        <taxon>Eukaryota</taxon>
        <taxon>Viridiplantae</taxon>
        <taxon>Streptophyta</taxon>
        <taxon>Embryophyta</taxon>
        <taxon>Tracheophyta</taxon>
        <taxon>Spermatophyta</taxon>
        <taxon>Magnoliopsida</taxon>
        <taxon>eudicotyledons</taxon>
        <taxon>Gunneridae</taxon>
        <taxon>Pentapetalae</taxon>
        <taxon>rosids</taxon>
        <taxon>fabids</taxon>
        <taxon>Malpighiales</taxon>
        <taxon>Salicaceae</taxon>
        <taxon>Saliceae</taxon>
        <taxon>Populus</taxon>
    </lineage>
</organism>
<protein>
    <submittedName>
        <fullName evidence="1">Uncharacterized protein</fullName>
    </submittedName>
</protein>